<dbReference type="EMBL" id="CP136920">
    <property type="protein sequence ID" value="WOO42931.1"/>
    <property type="molecule type" value="Genomic_DNA"/>
</dbReference>
<name>A0AAQ3QUZ5_9BACT</name>
<dbReference type="GO" id="GO:0016757">
    <property type="term" value="F:glycosyltransferase activity"/>
    <property type="evidence" value="ECO:0007669"/>
    <property type="project" value="UniProtKB-KW"/>
</dbReference>
<dbReference type="RefSeq" id="WP_317835465.1">
    <property type="nucleotide sequence ID" value="NZ_CP136920.1"/>
</dbReference>
<dbReference type="Pfam" id="PF00535">
    <property type="entry name" value="Glycos_transf_2"/>
    <property type="match status" value="1"/>
</dbReference>
<dbReference type="KEGG" id="puo:RZN69_07485"/>
<protein>
    <submittedName>
        <fullName evidence="3">Glycosyltransferase family 2 protein</fullName>
        <ecNumber evidence="3">2.4.-.-</ecNumber>
    </submittedName>
</protein>
<dbReference type="InterPro" id="IPR001173">
    <property type="entry name" value="Glyco_trans_2-like"/>
</dbReference>
<evidence type="ECO:0000313" key="4">
    <source>
        <dbReference type="Proteomes" id="UP001304300"/>
    </source>
</evidence>
<dbReference type="Proteomes" id="UP001304300">
    <property type="component" value="Chromosome"/>
</dbReference>
<dbReference type="EC" id="2.4.-.-" evidence="3"/>
<dbReference type="PANTHER" id="PTHR43630">
    <property type="entry name" value="POLY-BETA-1,6-N-ACETYL-D-GLUCOSAMINE SYNTHASE"/>
    <property type="match status" value="1"/>
</dbReference>
<dbReference type="CDD" id="cd02511">
    <property type="entry name" value="Beta4Glucosyltransferase"/>
    <property type="match status" value="1"/>
</dbReference>
<dbReference type="SUPFAM" id="SSF53448">
    <property type="entry name" value="Nucleotide-diphospho-sugar transferases"/>
    <property type="match status" value="1"/>
</dbReference>
<accession>A0AAQ3QUZ5</accession>
<gene>
    <name evidence="3" type="ORF">RZN69_07485</name>
</gene>
<sequence>MGIEKSLITVVIPVKDDPVNLRLCISRLAGIDQIVVVGSGANDSSRSVAEEKSINYIEFEWDGKFPKKRNWILRNYAFQTDWVLFLDADEYVSKAFFDELNDVLSRTSHVGFWLNYDNYFMGKRLHYGDPSPKLALFRIGAGEYEQINEDSWSHLDMEVHEHPVLVGSVGAIKTPIEHKDYRGLAHWIIKHNDYSDWEANRYLRLLDGGENAWKKLTPRQRTKYRHIVKWWFPFVYFCGVFFYKKGILDGVVGFRLSLMKSWYFYTVRLKILELLK</sequence>
<evidence type="ECO:0000313" key="3">
    <source>
        <dbReference type="EMBL" id="WOO42931.1"/>
    </source>
</evidence>
<dbReference type="AlphaFoldDB" id="A0AAQ3QUZ5"/>
<dbReference type="InterPro" id="IPR029044">
    <property type="entry name" value="Nucleotide-diphossugar_trans"/>
</dbReference>
<organism evidence="3 4">
    <name type="scientific">Rubellicoccus peritrichatus</name>
    <dbReference type="NCBI Taxonomy" id="3080537"/>
    <lineage>
        <taxon>Bacteria</taxon>
        <taxon>Pseudomonadati</taxon>
        <taxon>Verrucomicrobiota</taxon>
        <taxon>Opitutia</taxon>
        <taxon>Puniceicoccales</taxon>
        <taxon>Cerasicoccaceae</taxon>
        <taxon>Rubellicoccus</taxon>
    </lineage>
</organism>
<comment type="similarity">
    <text evidence="1">Belongs to the glycosyltransferase 2 family. WaaE/KdtX subfamily.</text>
</comment>
<dbReference type="Gene3D" id="3.90.550.10">
    <property type="entry name" value="Spore Coat Polysaccharide Biosynthesis Protein SpsA, Chain A"/>
    <property type="match status" value="1"/>
</dbReference>
<proteinExistence type="inferred from homology"/>
<keyword evidence="3" id="KW-0328">Glycosyltransferase</keyword>
<dbReference type="PANTHER" id="PTHR43630:SF2">
    <property type="entry name" value="GLYCOSYLTRANSFERASE"/>
    <property type="match status" value="1"/>
</dbReference>
<reference evidence="3 4" key="1">
    <citation type="submission" date="2023-10" db="EMBL/GenBank/DDBJ databases">
        <title>Rubellicoccus peritrichatus gen. nov., sp. nov., isolated from an algae of coral reef tank.</title>
        <authorList>
            <person name="Luo J."/>
        </authorList>
    </citation>
    <scope>NUCLEOTIDE SEQUENCE [LARGE SCALE GENOMIC DNA]</scope>
    <source>
        <strain evidence="3 4">CR14</strain>
    </source>
</reference>
<evidence type="ECO:0000259" key="2">
    <source>
        <dbReference type="Pfam" id="PF00535"/>
    </source>
</evidence>
<evidence type="ECO:0000256" key="1">
    <source>
        <dbReference type="ARBA" id="ARBA00038494"/>
    </source>
</evidence>
<feature type="domain" description="Glycosyltransferase 2-like" evidence="2">
    <location>
        <begin position="9"/>
        <end position="125"/>
    </location>
</feature>
<keyword evidence="4" id="KW-1185">Reference proteome</keyword>
<keyword evidence="3" id="KW-0808">Transferase</keyword>